<dbReference type="EMBL" id="VSSQ01107993">
    <property type="protein sequence ID" value="MPN46927.1"/>
    <property type="molecule type" value="Genomic_DNA"/>
</dbReference>
<feature type="compositionally biased region" description="Gly residues" evidence="1">
    <location>
        <begin position="54"/>
        <end position="64"/>
    </location>
</feature>
<feature type="region of interest" description="Disordered" evidence="1">
    <location>
        <begin position="1"/>
        <end position="36"/>
    </location>
</feature>
<feature type="region of interest" description="Disordered" evidence="1">
    <location>
        <begin position="48"/>
        <end position="70"/>
    </location>
</feature>
<dbReference type="AlphaFoldDB" id="A0A645I6H0"/>
<name>A0A645I6H0_9ZZZZ</name>
<gene>
    <name evidence="2" type="ORF">SDC9_194526</name>
</gene>
<evidence type="ECO:0000313" key="2">
    <source>
        <dbReference type="EMBL" id="MPN46927.1"/>
    </source>
</evidence>
<accession>A0A645I6H0</accession>
<reference evidence="2" key="1">
    <citation type="submission" date="2019-08" db="EMBL/GenBank/DDBJ databases">
        <authorList>
            <person name="Kucharzyk K."/>
            <person name="Murdoch R.W."/>
            <person name="Higgins S."/>
            <person name="Loffler F."/>
        </authorList>
    </citation>
    <scope>NUCLEOTIDE SEQUENCE</scope>
</reference>
<organism evidence="2">
    <name type="scientific">bioreactor metagenome</name>
    <dbReference type="NCBI Taxonomy" id="1076179"/>
    <lineage>
        <taxon>unclassified sequences</taxon>
        <taxon>metagenomes</taxon>
        <taxon>ecological metagenomes</taxon>
    </lineage>
</organism>
<evidence type="ECO:0000256" key="1">
    <source>
        <dbReference type="SAM" id="MobiDB-lite"/>
    </source>
</evidence>
<protein>
    <submittedName>
        <fullName evidence="2">Uncharacterized protein</fullName>
    </submittedName>
</protein>
<sequence length="70" mass="6837">MGGVQVGLAHHQIPPGQQPLGPVGVQPQQGGQGGGRRLLGEVADVKIGVQHPGPGQGSHPGAGVGQLVQA</sequence>
<comment type="caution">
    <text evidence="2">The sequence shown here is derived from an EMBL/GenBank/DDBJ whole genome shotgun (WGS) entry which is preliminary data.</text>
</comment>
<feature type="compositionally biased region" description="Low complexity" evidence="1">
    <location>
        <begin position="14"/>
        <end position="29"/>
    </location>
</feature>
<proteinExistence type="predicted"/>